<dbReference type="SUPFAM" id="SSF56235">
    <property type="entry name" value="N-terminal nucleophile aminohydrolases (Ntn hydrolases)"/>
    <property type="match status" value="1"/>
</dbReference>
<feature type="region of interest" description="Disordered" evidence="1">
    <location>
        <begin position="48"/>
        <end position="76"/>
    </location>
</feature>
<dbReference type="AlphaFoldDB" id="A0AAD7NUA0"/>
<evidence type="ECO:0000313" key="2">
    <source>
        <dbReference type="EMBL" id="KAJ7775285.1"/>
    </source>
</evidence>
<reference evidence="2" key="1">
    <citation type="submission" date="2023-03" db="EMBL/GenBank/DDBJ databases">
        <title>Massive genome expansion in bonnet fungi (Mycena s.s.) driven by repeated elements and novel gene families across ecological guilds.</title>
        <authorList>
            <consortium name="Lawrence Berkeley National Laboratory"/>
            <person name="Harder C.B."/>
            <person name="Miyauchi S."/>
            <person name="Viragh M."/>
            <person name="Kuo A."/>
            <person name="Thoen E."/>
            <person name="Andreopoulos B."/>
            <person name="Lu D."/>
            <person name="Skrede I."/>
            <person name="Drula E."/>
            <person name="Henrissat B."/>
            <person name="Morin E."/>
            <person name="Kohler A."/>
            <person name="Barry K."/>
            <person name="LaButti K."/>
            <person name="Morin E."/>
            <person name="Salamov A."/>
            <person name="Lipzen A."/>
            <person name="Mereny Z."/>
            <person name="Hegedus B."/>
            <person name="Baldrian P."/>
            <person name="Stursova M."/>
            <person name="Weitz H."/>
            <person name="Taylor A."/>
            <person name="Grigoriev I.V."/>
            <person name="Nagy L.G."/>
            <person name="Martin F."/>
            <person name="Kauserud H."/>
        </authorList>
    </citation>
    <scope>NUCLEOTIDE SEQUENCE</scope>
    <source>
        <strain evidence="2">CBHHK182m</strain>
    </source>
</reference>
<proteinExistence type="predicted"/>
<dbReference type="Pfam" id="PF00227">
    <property type="entry name" value="Proteasome"/>
    <property type="match status" value="1"/>
</dbReference>
<evidence type="ECO:0000256" key="1">
    <source>
        <dbReference type="SAM" id="MobiDB-lite"/>
    </source>
</evidence>
<dbReference type="GO" id="GO:0005839">
    <property type="term" value="C:proteasome core complex"/>
    <property type="evidence" value="ECO:0007669"/>
    <property type="project" value="InterPro"/>
</dbReference>
<keyword evidence="3" id="KW-1185">Reference proteome</keyword>
<accession>A0AAD7NUA0</accession>
<sequence>MANQDLPDGPSGSTKRAICFHGMPICVGRSDFAKGNWEFKRKMPWTSMALSPSPSGQQMSQRTPSRRASSTPSRQPIFTGTSVLAIKFKDGLVMAADNLASYGPLVRFRDRALWGAIPINLSAQIQSG</sequence>
<dbReference type="GO" id="GO:0051603">
    <property type="term" value="P:proteolysis involved in protein catabolic process"/>
    <property type="evidence" value="ECO:0007669"/>
    <property type="project" value="InterPro"/>
</dbReference>
<dbReference type="InterPro" id="IPR029055">
    <property type="entry name" value="Ntn_hydrolases_N"/>
</dbReference>
<feature type="compositionally biased region" description="Low complexity" evidence="1">
    <location>
        <begin position="60"/>
        <end position="76"/>
    </location>
</feature>
<organism evidence="2 3">
    <name type="scientific">Mycena metata</name>
    <dbReference type="NCBI Taxonomy" id="1033252"/>
    <lineage>
        <taxon>Eukaryota</taxon>
        <taxon>Fungi</taxon>
        <taxon>Dikarya</taxon>
        <taxon>Basidiomycota</taxon>
        <taxon>Agaricomycotina</taxon>
        <taxon>Agaricomycetes</taxon>
        <taxon>Agaricomycetidae</taxon>
        <taxon>Agaricales</taxon>
        <taxon>Marasmiineae</taxon>
        <taxon>Mycenaceae</taxon>
        <taxon>Mycena</taxon>
    </lineage>
</organism>
<protein>
    <submittedName>
        <fullName evidence="2">Uncharacterized protein</fullName>
    </submittedName>
</protein>
<evidence type="ECO:0000313" key="3">
    <source>
        <dbReference type="Proteomes" id="UP001215598"/>
    </source>
</evidence>
<dbReference type="EMBL" id="JARKIB010000010">
    <property type="protein sequence ID" value="KAJ7775285.1"/>
    <property type="molecule type" value="Genomic_DNA"/>
</dbReference>
<dbReference type="InterPro" id="IPR001353">
    <property type="entry name" value="Proteasome_sua/b"/>
</dbReference>
<feature type="compositionally biased region" description="Polar residues" evidence="1">
    <location>
        <begin position="48"/>
        <end position="59"/>
    </location>
</feature>
<name>A0AAD7NUA0_9AGAR</name>
<dbReference type="Proteomes" id="UP001215598">
    <property type="component" value="Unassembled WGS sequence"/>
</dbReference>
<gene>
    <name evidence="2" type="ORF">B0H16DRAFT_1449919</name>
</gene>
<dbReference type="Gene3D" id="3.60.20.10">
    <property type="entry name" value="Glutamine Phosphoribosylpyrophosphate, subunit 1, domain 1"/>
    <property type="match status" value="1"/>
</dbReference>
<comment type="caution">
    <text evidence="2">The sequence shown here is derived from an EMBL/GenBank/DDBJ whole genome shotgun (WGS) entry which is preliminary data.</text>
</comment>